<feature type="domain" description="Xylose isomerase-like TIM barrel" evidence="1">
    <location>
        <begin position="376"/>
        <end position="676"/>
    </location>
</feature>
<accession>A0A316VB48</accession>
<dbReference type="InParanoid" id="A0A316VB48"/>
<dbReference type="Gene3D" id="3.40.50.10860">
    <property type="entry name" value="Leucine Dehydrogenase, chain A, domain 1"/>
    <property type="match status" value="1"/>
</dbReference>
<sequence>MSLANKTKEPLKGATFGNPIKHSVGPLVHNHVAKILNIPWSFDHGEYASVEEVHEQLRDGAFGMGAITMPFKSTIMPFLNGIDEEANAIGAVNTISHLNKDGKDWLQGHNTDAAGIAQVFNECTSLSEIPQRIGLVIGSGGAARAAVWALLMTLKCTSVMIVARYANAVEDMINSFKEIGSKYGIPIPECVFHVKSVQHAKRLLAQGVTPSLAVSCIPDPLFEAANKDVKTQSEGKEQERQTFAILDQLLVGRLHRRQRQSTPCIFLDMCFKPMYTSLMRLAETDGWTVIGGIEVLGAQLIEQWRIWLGEGNLFDSIPQDQVRAKMRELAINSTSLQVSTSQSRPKSLHERLKSMPQGIMSASLGSGQVHDIESKIRATKEEGFEGIEIFYECLRLVSVEIAGKSSSEQPTDDELRAGAKKVRQLCDKYGVFVIALQPWLNYVGLKDRKERDRRLEQVLPLWFELADLLGTNTMQIPSQMYKNISTNDPEVVIDDLRKLAEAGLYGREKQGKNPIRFAYEAMAFGAFTSRWQDAWEEVVAVDMPNFGIVLDTFQILGECWADPASPSGVLYDAEIRLQESLHDLRTTFAGHLEEQTKNRRKVFYVQVGDAERFPEPLNMENSLFDLSMHANIKMAWNRSCRTFACEGYLPLLPLLKVLFQDIRFEGMVSAELMNVNTSSKEETFPLRSAQRARVAWQKCVDLLIQESKTPSVV</sequence>
<dbReference type="RefSeq" id="XP_025355054.1">
    <property type="nucleotide sequence ID" value="XM_025500334.1"/>
</dbReference>
<keyword evidence="4" id="KW-1185">Reference proteome</keyword>
<feature type="domain" description="Shikimate dehydrogenase substrate binding N-terminal" evidence="2">
    <location>
        <begin position="16"/>
        <end position="95"/>
    </location>
</feature>
<dbReference type="Pfam" id="PF08501">
    <property type="entry name" value="Shikimate_dh_N"/>
    <property type="match status" value="1"/>
</dbReference>
<dbReference type="SUPFAM" id="SSF51735">
    <property type="entry name" value="NAD(P)-binding Rossmann-fold domains"/>
    <property type="match status" value="1"/>
</dbReference>
<dbReference type="GO" id="GO:0009423">
    <property type="term" value="P:chorismate biosynthetic process"/>
    <property type="evidence" value="ECO:0007669"/>
    <property type="project" value="TreeGrafter"/>
</dbReference>
<dbReference type="GeneID" id="37022115"/>
<dbReference type="EMBL" id="KZ819603">
    <property type="protein sequence ID" value="PWN34752.1"/>
    <property type="molecule type" value="Genomic_DNA"/>
</dbReference>
<proteinExistence type="predicted"/>
<dbReference type="SUPFAM" id="SSF53223">
    <property type="entry name" value="Aminoacid dehydrogenase-like, N-terminal domain"/>
    <property type="match status" value="1"/>
</dbReference>
<evidence type="ECO:0000313" key="4">
    <source>
        <dbReference type="Proteomes" id="UP000245771"/>
    </source>
</evidence>
<dbReference type="Pfam" id="PF01261">
    <property type="entry name" value="AP_endonuc_2"/>
    <property type="match status" value="1"/>
</dbReference>
<organism evidence="3 4">
    <name type="scientific">Meira miltonrushii</name>
    <dbReference type="NCBI Taxonomy" id="1280837"/>
    <lineage>
        <taxon>Eukaryota</taxon>
        <taxon>Fungi</taxon>
        <taxon>Dikarya</taxon>
        <taxon>Basidiomycota</taxon>
        <taxon>Ustilaginomycotina</taxon>
        <taxon>Exobasidiomycetes</taxon>
        <taxon>Exobasidiales</taxon>
        <taxon>Brachybasidiaceae</taxon>
        <taxon>Meira</taxon>
    </lineage>
</organism>
<dbReference type="InterPro" id="IPR036291">
    <property type="entry name" value="NAD(P)-bd_dom_sf"/>
</dbReference>
<evidence type="ECO:0000259" key="1">
    <source>
        <dbReference type="Pfam" id="PF01261"/>
    </source>
</evidence>
<dbReference type="GO" id="GO:0019632">
    <property type="term" value="P:shikimate metabolic process"/>
    <property type="evidence" value="ECO:0007669"/>
    <property type="project" value="TreeGrafter"/>
</dbReference>
<evidence type="ECO:0000259" key="2">
    <source>
        <dbReference type="Pfam" id="PF08501"/>
    </source>
</evidence>
<dbReference type="Proteomes" id="UP000245771">
    <property type="component" value="Unassembled WGS sequence"/>
</dbReference>
<dbReference type="InterPro" id="IPR036237">
    <property type="entry name" value="Xyl_isomerase-like_sf"/>
</dbReference>
<dbReference type="PANTHER" id="PTHR21089">
    <property type="entry name" value="SHIKIMATE DEHYDROGENASE"/>
    <property type="match status" value="1"/>
</dbReference>
<dbReference type="STRING" id="1280837.A0A316VB48"/>
<dbReference type="InterPro" id="IPR022893">
    <property type="entry name" value="Shikimate_DH_fam"/>
</dbReference>
<dbReference type="Gene3D" id="3.40.50.720">
    <property type="entry name" value="NAD(P)-binding Rossmann-like Domain"/>
    <property type="match status" value="1"/>
</dbReference>
<gene>
    <name evidence="3" type="ORF">FA14DRAFT_171494</name>
</gene>
<name>A0A316VB48_9BASI</name>
<dbReference type="InterPro" id="IPR013708">
    <property type="entry name" value="Shikimate_DH-bd_N"/>
</dbReference>
<dbReference type="Gene3D" id="3.20.20.150">
    <property type="entry name" value="Divalent-metal-dependent TIM barrel enzymes"/>
    <property type="match status" value="1"/>
</dbReference>
<protein>
    <submittedName>
        <fullName evidence="3">Xylose isomerase-like protein</fullName>
    </submittedName>
</protein>
<keyword evidence="3" id="KW-0413">Isomerase</keyword>
<reference evidence="3 4" key="1">
    <citation type="journal article" date="2018" name="Mol. Biol. Evol.">
        <title>Broad Genomic Sampling Reveals a Smut Pathogenic Ancestry of the Fungal Clade Ustilaginomycotina.</title>
        <authorList>
            <person name="Kijpornyongpan T."/>
            <person name="Mondo S.J."/>
            <person name="Barry K."/>
            <person name="Sandor L."/>
            <person name="Lee J."/>
            <person name="Lipzen A."/>
            <person name="Pangilinan J."/>
            <person name="LaButti K."/>
            <person name="Hainaut M."/>
            <person name="Henrissat B."/>
            <person name="Grigoriev I.V."/>
            <person name="Spatafora J.W."/>
            <person name="Aime M.C."/>
        </authorList>
    </citation>
    <scope>NUCLEOTIDE SEQUENCE [LARGE SCALE GENOMIC DNA]</scope>
    <source>
        <strain evidence="3 4">MCA 3882</strain>
    </source>
</reference>
<dbReference type="SUPFAM" id="SSF51658">
    <property type="entry name" value="Xylose isomerase-like"/>
    <property type="match status" value="1"/>
</dbReference>
<dbReference type="GO" id="GO:0016853">
    <property type="term" value="F:isomerase activity"/>
    <property type="evidence" value="ECO:0007669"/>
    <property type="project" value="UniProtKB-KW"/>
</dbReference>
<dbReference type="PANTHER" id="PTHR21089:SF1">
    <property type="entry name" value="BIFUNCTIONAL 3-DEHYDROQUINATE DEHYDRATASE_SHIKIMATE DEHYDROGENASE, CHLOROPLASTIC"/>
    <property type="match status" value="1"/>
</dbReference>
<dbReference type="GO" id="GO:0004764">
    <property type="term" value="F:shikimate 3-dehydrogenase (NADP+) activity"/>
    <property type="evidence" value="ECO:0007669"/>
    <property type="project" value="InterPro"/>
</dbReference>
<dbReference type="AlphaFoldDB" id="A0A316VB48"/>
<evidence type="ECO:0000313" key="3">
    <source>
        <dbReference type="EMBL" id="PWN34752.1"/>
    </source>
</evidence>
<dbReference type="InterPro" id="IPR013022">
    <property type="entry name" value="Xyl_isomerase-like_TIM-brl"/>
</dbReference>
<dbReference type="InterPro" id="IPR046346">
    <property type="entry name" value="Aminoacid_DH-like_N_sf"/>
</dbReference>
<dbReference type="OrthoDB" id="5360893at2759"/>